<keyword evidence="1" id="KW-0479">Metal-binding</keyword>
<dbReference type="Gene3D" id="6.10.140.2220">
    <property type="match status" value="1"/>
</dbReference>
<protein>
    <submittedName>
        <fullName evidence="7">MYND-type domain-containing protein</fullName>
    </submittedName>
</protein>
<sequence>RRAREQQQQQNGSGEQPKINHQKLCINCNHPATLTCAACQRVFYCGEYCVRKDALNHRDQCVPRNSNLETVNID</sequence>
<feature type="domain" description="MYND-type" evidence="5">
    <location>
        <begin position="25"/>
        <end position="61"/>
    </location>
</feature>
<dbReference type="AlphaFoldDB" id="A0A914VBR5"/>
<proteinExistence type="predicted"/>
<evidence type="ECO:0000313" key="6">
    <source>
        <dbReference type="Proteomes" id="UP000887566"/>
    </source>
</evidence>
<dbReference type="SUPFAM" id="SSF144232">
    <property type="entry name" value="HIT/MYND zinc finger-like"/>
    <property type="match status" value="1"/>
</dbReference>
<evidence type="ECO:0000256" key="4">
    <source>
        <dbReference type="PROSITE-ProRule" id="PRU00134"/>
    </source>
</evidence>
<evidence type="ECO:0000259" key="5">
    <source>
        <dbReference type="PROSITE" id="PS50865"/>
    </source>
</evidence>
<evidence type="ECO:0000256" key="1">
    <source>
        <dbReference type="ARBA" id="ARBA00022723"/>
    </source>
</evidence>
<accession>A0A914VBR5</accession>
<evidence type="ECO:0000313" key="7">
    <source>
        <dbReference type="WBParaSite" id="PSAMB.scaffold17606size1091.g37363.t1"/>
    </source>
</evidence>
<keyword evidence="6" id="KW-1185">Reference proteome</keyword>
<dbReference type="InterPro" id="IPR002893">
    <property type="entry name" value="Znf_MYND"/>
</dbReference>
<reference evidence="7" key="1">
    <citation type="submission" date="2022-11" db="UniProtKB">
        <authorList>
            <consortium name="WormBaseParasite"/>
        </authorList>
    </citation>
    <scope>IDENTIFICATION</scope>
</reference>
<organism evidence="6 7">
    <name type="scientific">Plectus sambesii</name>
    <dbReference type="NCBI Taxonomy" id="2011161"/>
    <lineage>
        <taxon>Eukaryota</taxon>
        <taxon>Metazoa</taxon>
        <taxon>Ecdysozoa</taxon>
        <taxon>Nematoda</taxon>
        <taxon>Chromadorea</taxon>
        <taxon>Plectida</taxon>
        <taxon>Plectina</taxon>
        <taxon>Plectoidea</taxon>
        <taxon>Plectidae</taxon>
        <taxon>Plectus</taxon>
    </lineage>
</organism>
<dbReference type="Pfam" id="PF01753">
    <property type="entry name" value="zf-MYND"/>
    <property type="match status" value="1"/>
</dbReference>
<dbReference type="WBParaSite" id="PSAMB.scaffold17606size1091.g37363.t1">
    <property type="protein sequence ID" value="PSAMB.scaffold17606size1091.g37363.t1"/>
    <property type="gene ID" value="PSAMB.scaffold17606size1091.g37363"/>
</dbReference>
<keyword evidence="2 4" id="KW-0863">Zinc-finger</keyword>
<dbReference type="PROSITE" id="PS50865">
    <property type="entry name" value="ZF_MYND_2"/>
    <property type="match status" value="1"/>
</dbReference>
<dbReference type="Proteomes" id="UP000887566">
    <property type="component" value="Unplaced"/>
</dbReference>
<keyword evidence="3" id="KW-0862">Zinc</keyword>
<dbReference type="GO" id="GO:0008270">
    <property type="term" value="F:zinc ion binding"/>
    <property type="evidence" value="ECO:0007669"/>
    <property type="project" value="UniProtKB-KW"/>
</dbReference>
<evidence type="ECO:0000256" key="3">
    <source>
        <dbReference type="ARBA" id="ARBA00022833"/>
    </source>
</evidence>
<name>A0A914VBR5_9BILA</name>
<evidence type="ECO:0000256" key="2">
    <source>
        <dbReference type="ARBA" id="ARBA00022771"/>
    </source>
</evidence>